<feature type="chain" id="PRO_5009138912" description="Alpha-amylase" evidence="1">
    <location>
        <begin position="31"/>
        <end position="397"/>
    </location>
</feature>
<protein>
    <recommendedName>
        <fullName evidence="4">Alpha-amylase</fullName>
    </recommendedName>
</protein>
<gene>
    <name evidence="2" type="ORF">AUC68_00930</name>
</gene>
<dbReference type="Pfam" id="PF13557">
    <property type="entry name" value="Phenol_MetA_deg"/>
    <property type="match status" value="1"/>
</dbReference>
<dbReference type="EMBL" id="LPWG01000007">
    <property type="protein sequence ID" value="ODS00368.1"/>
    <property type="molecule type" value="Genomic_DNA"/>
</dbReference>
<comment type="caution">
    <text evidence="2">The sequence shown here is derived from an EMBL/GenBank/DDBJ whole genome shotgun (WGS) entry which is preliminary data.</text>
</comment>
<evidence type="ECO:0000256" key="1">
    <source>
        <dbReference type="SAM" id="SignalP"/>
    </source>
</evidence>
<sequence>MNNAIARRHIAALSLCLALGAAGASGQALADSGTGTGTGTGPLPDTHGPAGVMFDHMHKKGEWMVGLRYSYSSESGDMLHGGSKAGDQMIIDRGCGSNKCAMVQNSMSMNMYMLDIMYAPTDWMTLMVMPMYMTHDMTMRPLKSSAPAMGHSGHMDHGDMGHGSMGHGDSMDMGMGDTDGMMSHGTHAHSGSHSHGTEGWGDTIFGPELRLADGPGYHLQFSPMFSAPTGSVDKKMNGVFTHYMMQPGSGTWDFLPSITYTGRADRFAWGAQVLGIVRMEEENDSGYRLGDVLQVTGWGSYRFADWISASVRGLYTDQGKIEGHYNGPHNHSSPPDLQYNYGGTFWDIGFGINTVVPSGPLEGLRLSAEWLQPVDENVNGYQLERNGTLWANTSIAF</sequence>
<dbReference type="InterPro" id="IPR025737">
    <property type="entry name" value="FApF"/>
</dbReference>
<accession>A0A1E3W3G6</accession>
<evidence type="ECO:0000313" key="3">
    <source>
        <dbReference type="Proteomes" id="UP000094501"/>
    </source>
</evidence>
<organism evidence="2 3">
    <name type="scientific">Methyloceanibacter methanicus</name>
    <dbReference type="NCBI Taxonomy" id="1774968"/>
    <lineage>
        <taxon>Bacteria</taxon>
        <taxon>Pseudomonadati</taxon>
        <taxon>Pseudomonadota</taxon>
        <taxon>Alphaproteobacteria</taxon>
        <taxon>Hyphomicrobiales</taxon>
        <taxon>Hyphomicrobiaceae</taxon>
        <taxon>Methyloceanibacter</taxon>
    </lineage>
</organism>
<dbReference type="Proteomes" id="UP000094501">
    <property type="component" value="Unassembled WGS sequence"/>
</dbReference>
<reference evidence="2 3" key="1">
    <citation type="journal article" date="2016" name="Environ. Microbiol.">
        <title>New Methyloceanibacter diversity from North Sea sediments includes methanotroph containing solely the soluble methane monooxygenase.</title>
        <authorList>
            <person name="Vekeman B."/>
            <person name="Kerckhof F.M."/>
            <person name="Cremers G."/>
            <person name="de Vos P."/>
            <person name="Vandamme P."/>
            <person name="Boon N."/>
            <person name="Op den Camp H.J."/>
            <person name="Heylen K."/>
        </authorList>
    </citation>
    <scope>NUCLEOTIDE SEQUENCE [LARGE SCALE GENOMIC DNA]</scope>
    <source>
        <strain evidence="2 3">R-67174</strain>
    </source>
</reference>
<feature type="signal peptide" evidence="1">
    <location>
        <begin position="1"/>
        <end position="30"/>
    </location>
</feature>
<name>A0A1E3W3G6_9HYPH</name>
<evidence type="ECO:0008006" key="4">
    <source>
        <dbReference type="Google" id="ProtNLM"/>
    </source>
</evidence>
<evidence type="ECO:0000313" key="2">
    <source>
        <dbReference type="EMBL" id="ODS00368.1"/>
    </source>
</evidence>
<dbReference type="RefSeq" id="WP_069436597.1">
    <property type="nucleotide sequence ID" value="NZ_LPWG01000007.1"/>
</dbReference>
<dbReference type="AlphaFoldDB" id="A0A1E3W3G6"/>
<dbReference type="STRING" id="1774968.AUC68_00930"/>
<proteinExistence type="predicted"/>
<keyword evidence="3" id="KW-1185">Reference proteome</keyword>
<keyword evidence="1" id="KW-0732">Signal</keyword>
<dbReference type="OrthoDB" id="5450709at2"/>